<dbReference type="InterPro" id="IPR024654">
    <property type="entry name" value="Calcineurin-like_PHP_lpxH"/>
</dbReference>
<gene>
    <name evidence="3" type="ORF">ACFFLI_00820</name>
</gene>
<evidence type="ECO:0000256" key="1">
    <source>
        <dbReference type="ARBA" id="ARBA00008950"/>
    </source>
</evidence>
<evidence type="ECO:0000259" key="2">
    <source>
        <dbReference type="Pfam" id="PF12850"/>
    </source>
</evidence>
<dbReference type="SUPFAM" id="SSF56300">
    <property type="entry name" value="Metallo-dependent phosphatases"/>
    <property type="match status" value="1"/>
</dbReference>
<evidence type="ECO:0000313" key="3">
    <source>
        <dbReference type="EMBL" id="MFB9768420.1"/>
    </source>
</evidence>
<dbReference type="PANTHER" id="PTHR42850">
    <property type="entry name" value="METALLOPHOSPHOESTERASE"/>
    <property type="match status" value="1"/>
</dbReference>
<comment type="similarity">
    <text evidence="1">Belongs to the metallophosphoesterase superfamily. YfcE family.</text>
</comment>
<name>A0ABV5WQM7_9LACO</name>
<evidence type="ECO:0000313" key="4">
    <source>
        <dbReference type="Proteomes" id="UP001589691"/>
    </source>
</evidence>
<dbReference type="InterPro" id="IPR029052">
    <property type="entry name" value="Metallo-depent_PP-like"/>
</dbReference>
<proteinExistence type="inferred from homology"/>
<dbReference type="InterPro" id="IPR011152">
    <property type="entry name" value="Pesterase_MJ0912"/>
</dbReference>
<organism evidence="3 4">
    <name type="scientific">Lactiplantibacillus modestisalitolerans</name>
    <dbReference type="NCBI Taxonomy" id="1457219"/>
    <lineage>
        <taxon>Bacteria</taxon>
        <taxon>Bacillati</taxon>
        <taxon>Bacillota</taxon>
        <taxon>Bacilli</taxon>
        <taxon>Lactobacillales</taxon>
        <taxon>Lactobacillaceae</taxon>
        <taxon>Lactiplantibacillus</taxon>
    </lineage>
</organism>
<dbReference type="PANTHER" id="PTHR42850:SF2">
    <property type="entry name" value="BLL5683 PROTEIN"/>
    <property type="match status" value="1"/>
</dbReference>
<dbReference type="Gene3D" id="3.60.21.10">
    <property type="match status" value="1"/>
</dbReference>
<dbReference type="RefSeq" id="WP_137643427.1">
    <property type="nucleotide sequence ID" value="NZ_BJEA01000018.1"/>
</dbReference>
<protein>
    <submittedName>
        <fullName evidence="3">Metallophosphoesterase family protein</fullName>
    </submittedName>
</protein>
<dbReference type="Pfam" id="PF12850">
    <property type="entry name" value="Metallophos_2"/>
    <property type="match status" value="1"/>
</dbReference>
<accession>A0ABV5WQM7</accession>
<keyword evidence="4" id="KW-1185">Reference proteome</keyword>
<dbReference type="EMBL" id="JBHLZY010000002">
    <property type="protein sequence ID" value="MFB9768420.1"/>
    <property type="molecule type" value="Genomic_DNA"/>
</dbReference>
<dbReference type="PIRSF" id="PIRSF000883">
    <property type="entry name" value="Pesterase_MJ0912"/>
    <property type="match status" value="1"/>
</dbReference>
<dbReference type="InterPro" id="IPR050126">
    <property type="entry name" value="Ap4A_hydrolase"/>
</dbReference>
<reference evidence="3 4" key="1">
    <citation type="submission" date="2024-09" db="EMBL/GenBank/DDBJ databases">
        <authorList>
            <person name="Sun Q."/>
            <person name="Mori K."/>
        </authorList>
    </citation>
    <scope>NUCLEOTIDE SEQUENCE [LARGE SCALE GENOMIC DNA]</scope>
    <source>
        <strain evidence="3 4">TBRC 4576</strain>
    </source>
</reference>
<comment type="caution">
    <text evidence="3">The sequence shown here is derived from an EMBL/GenBank/DDBJ whole genome shotgun (WGS) entry which is preliminary data.</text>
</comment>
<feature type="domain" description="Calcineurin-like phosphoesterase" evidence="2">
    <location>
        <begin position="3"/>
        <end position="206"/>
    </location>
</feature>
<sequence length="278" mass="31054">MVKIAVLSDVHGNATALAAVLADARAQGVDTYWTVGDMTVRGPESERCLQLLDSVQPTVAVLGNHEQNYQKVLAADPDHFNKPKQVMATILTAYDRHQLSQAHFEKMLPLPKTVTKHVGPLTIRLQHVLPDFVSGHALAPTAPQANFDEAASGEPDIVIYAHTHQPIMRYSSRGQLILNAGTVGLPTAPRRQLGQPRAMYLILTIDERGLRDLDYRNVDFDTHRAIQIAREHHLPYFDFYAQTLSTNTYQYAPSAVAAYNAQHDLDRVARKILLENWH</sequence>
<dbReference type="Proteomes" id="UP001589691">
    <property type="component" value="Unassembled WGS sequence"/>
</dbReference>